<evidence type="ECO:0000256" key="2">
    <source>
        <dbReference type="ARBA" id="ARBA00009694"/>
    </source>
</evidence>
<comment type="similarity">
    <text evidence="2">Belongs to the UPF0382 family.</text>
</comment>
<proteinExistence type="inferred from homology"/>
<feature type="transmembrane region" description="Helical" evidence="6">
    <location>
        <begin position="97"/>
        <end position="121"/>
    </location>
</feature>
<gene>
    <name evidence="7" type="ORF">EYC82_12430</name>
</gene>
<dbReference type="PANTHER" id="PTHR43461">
    <property type="entry name" value="TRANSMEMBRANE PROTEIN 256"/>
    <property type="match status" value="1"/>
</dbReference>
<dbReference type="Pfam" id="PF04241">
    <property type="entry name" value="DUF423"/>
    <property type="match status" value="1"/>
</dbReference>
<keyword evidence="3 6" id="KW-0812">Transmembrane</keyword>
<reference evidence="7" key="1">
    <citation type="submission" date="2019-02" db="EMBL/GenBank/DDBJ databases">
        <authorList>
            <person name="Li S.-H."/>
        </authorList>
    </citation>
    <scope>NUCLEOTIDE SEQUENCE</scope>
    <source>
        <strain evidence="7">IMCC11814</strain>
    </source>
</reference>
<evidence type="ECO:0000256" key="1">
    <source>
        <dbReference type="ARBA" id="ARBA00004141"/>
    </source>
</evidence>
<dbReference type="EMBL" id="SHNO01000001">
    <property type="protein sequence ID" value="MCX2978164.1"/>
    <property type="molecule type" value="Genomic_DNA"/>
</dbReference>
<evidence type="ECO:0000313" key="7">
    <source>
        <dbReference type="EMBL" id="MCX2978164.1"/>
    </source>
</evidence>
<feature type="transmembrane region" description="Helical" evidence="6">
    <location>
        <begin position="42"/>
        <end position="61"/>
    </location>
</feature>
<feature type="transmembrane region" description="Helical" evidence="6">
    <location>
        <begin position="73"/>
        <end position="91"/>
    </location>
</feature>
<evidence type="ECO:0000256" key="5">
    <source>
        <dbReference type="ARBA" id="ARBA00023136"/>
    </source>
</evidence>
<sequence length="125" mass="13141">MAKLFITLGSLSGMLAVMLGAFGAHALKSRLDEYALGVFETAAQYHFNHSLALLAVGVIALSQPQTVMLKSSGWLFVIGILIFSGSLYLLSVTGVRWLGAITPVGGLAFIAGWACLAATGWKLLV</sequence>
<comment type="caution">
    <text evidence="7">The sequence shown here is derived from an EMBL/GenBank/DDBJ whole genome shotgun (WGS) entry which is preliminary data.</text>
</comment>
<protein>
    <submittedName>
        <fullName evidence="7">DUF423 domain-containing protein</fullName>
    </submittedName>
</protein>
<evidence type="ECO:0000256" key="6">
    <source>
        <dbReference type="SAM" id="Phobius"/>
    </source>
</evidence>
<dbReference type="InterPro" id="IPR006696">
    <property type="entry name" value="DUF423"/>
</dbReference>
<comment type="subcellular location">
    <subcellularLocation>
        <location evidence="1">Membrane</location>
        <topology evidence="1">Multi-pass membrane protein</topology>
    </subcellularLocation>
</comment>
<evidence type="ECO:0000313" key="8">
    <source>
        <dbReference type="Proteomes" id="UP001143304"/>
    </source>
</evidence>
<name>A0ABT3T9N3_9GAMM</name>
<dbReference type="PANTHER" id="PTHR43461:SF1">
    <property type="entry name" value="TRANSMEMBRANE PROTEIN 256"/>
    <property type="match status" value="1"/>
</dbReference>
<accession>A0ABT3T9N3</accession>
<keyword evidence="8" id="KW-1185">Reference proteome</keyword>
<keyword evidence="4 6" id="KW-1133">Transmembrane helix</keyword>
<dbReference type="Proteomes" id="UP001143304">
    <property type="component" value="Unassembled WGS sequence"/>
</dbReference>
<evidence type="ECO:0000256" key="3">
    <source>
        <dbReference type="ARBA" id="ARBA00022692"/>
    </source>
</evidence>
<keyword evidence="5 6" id="KW-0472">Membrane</keyword>
<dbReference type="RefSeq" id="WP_279249864.1">
    <property type="nucleotide sequence ID" value="NZ_SHNO01000001.1"/>
</dbReference>
<organism evidence="7 8">
    <name type="scientific">Candidatus Marimicrobium litorale</name>
    <dbReference type="NCBI Taxonomy" id="2518991"/>
    <lineage>
        <taxon>Bacteria</taxon>
        <taxon>Pseudomonadati</taxon>
        <taxon>Pseudomonadota</taxon>
        <taxon>Gammaproteobacteria</taxon>
        <taxon>Cellvibrionales</taxon>
        <taxon>Halieaceae</taxon>
        <taxon>Marimicrobium</taxon>
    </lineage>
</organism>
<evidence type="ECO:0000256" key="4">
    <source>
        <dbReference type="ARBA" id="ARBA00022989"/>
    </source>
</evidence>